<feature type="compositionally biased region" description="Basic and acidic residues" evidence="1">
    <location>
        <begin position="206"/>
        <end position="217"/>
    </location>
</feature>
<reference evidence="2 3" key="1">
    <citation type="submission" date="2023-06" db="EMBL/GenBank/DDBJ databases">
        <title>Actinomycetospora Odt1-22.</title>
        <authorList>
            <person name="Supong K."/>
        </authorList>
    </citation>
    <scope>NUCLEOTIDE SEQUENCE [LARGE SCALE GENOMIC DNA]</scope>
    <source>
        <strain evidence="2 3">Odt1-22</strain>
    </source>
</reference>
<evidence type="ECO:0000313" key="3">
    <source>
        <dbReference type="Proteomes" id="UP001231924"/>
    </source>
</evidence>
<feature type="compositionally biased region" description="Pro residues" evidence="1">
    <location>
        <begin position="465"/>
        <end position="476"/>
    </location>
</feature>
<feature type="region of interest" description="Disordered" evidence="1">
    <location>
        <begin position="1"/>
        <end position="229"/>
    </location>
</feature>
<feature type="compositionally biased region" description="Basic and acidic residues" evidence="1">
    <location>
        <begin position="537"/>
        <end position="549"/>
    </location>
</feature>
<organism evidence="2 3">
    <name type="scientific">Actinomycetospora termitidis</name>
    <dbReference type="NCBI Taxonomy" id="3053470"/>
    <lineage>
        <taxon>Bacteria</taxon>
        <taxon>Bacillati</taxon>
        <taxon>Actinomycetota</taxon>
        <taxon>Actinomycetes</taxon>
        <taxon>Pseudonocardiales</taxon>
        <taxon>Pseudonocardiaceae</taxon>
        <taxon>Actinomycetospora</taxon>
    </lineage>
</organism>
<feature type="compositionally biased region" description="Low complexity" evidence="1">
    <location>
        <begin position="108"/>
        <end position="131"/>
    </location>
</feature>
<feature type="region of interest" description="Disordered" evidence="1">
    <location>
        <begin position="505"/>
        <end position="671"/>
    </location>
</feature>
<dbReference type="EMBL" id="JASVWF010000001">
    <property type="protein sequence ID" value="MDL5154507.1"/>
    <property type="molecule type" value="Genomic_DNA"/>
</dbReference>
<feature type="compositionally biased region" description="Pro residues" evidence="1">
    <location>
        <begin position="779"/>
        <end position="800"/>
    </location>
</feature>
<proteinExistence type="predicted"/>
<feature type="compositionally biased region" description="Acidic residues" evidence="1">
    <location>
        <begin position="594"/>
        <end position="603"/>
    </location>
</feature>
<evidence type="ECO:0000256" key="1">
    <source>
        <dbReference type="SAM" id="MobiDB-lite"/>
    </source>
</evidence>
<feature type="compositionally biased region" description="Pro residues" evidence="1">
    <location>
        <begin position="867"/>
        <end position="888"/>
    </location>
</feature>
<feature type="compositionally biased region" description="Basic and acidic residues" evidence="1">
    <location>
        <begin position="51"/>
        <end position="61"/>
    </location>
</feature>
<protein>
    <recommendedName>
        <fullName evidence="4">Basic proline-rich protein</fullName>
    </recommendedName>
</protein>
<comment type="caution">
    <text evidence="2">The sequence shown here is derived from an EMBL/GenBank/DDBJ whole genome shotgun (WGS) entry which is preliminary data.</text>
</comment>
<feature type="compositionally biased region" description="Basic and acidic residues" evidence="1">
    <location>
        <begin position="9"/>
        <end position="32"/>
    </location>
</feature>
<gene>
    <name evidence="2" type="ORF">QRT03_00905</name>
</gene>
<feature type="compositionally biased region" description="Basic and acidic residues" evidence="1">
    <location>
        <begin position="137"/>
        <end position="146"/>
    </location>
</feature>
<sequence length="904" mass="92443">MAEAVPRPDGAHPDPPHPDRPRPEPRPADGHGRPARSRGGRDPVALAAWRRVAEQRRRVTDPADEVAPDEVVPPGPDVSAAAPEPVDARTPAVGIPAADARTPADGLPTPAGEPTPTAAAPAAGDRTPATGVPVADRPVEEAHDTEVAAGPDPDDLPSSDRALDDPVPEGPAPDDPVSREPVPTAPPGPAAPVLRDPAAGPPPGDRPGRSADPRRADAPVCPDDGPPAPGRLHDVLLGLAGRLDDDALTTVRELVAAEDDAEAAELLGGCLLADEVGLNADERAVLAPWFAATRVDPDLLAALPVDPDARRRSGHRFTTTAGDATPATPLARAARRLSGVLAVRESWRVTPAGAAPGPVPHRVVLVETADPDDCDHVVHHLAHAARGLGGTSVEVFASGVALPAYHRDALAVARPLAVSDPPARPDPPSGRVPVVEDDETWRTVADAGTAHEVGQALLERTVEPDPAPPAVEPPEPAAGAAPTSIDDDLSVTARRIAALWARPVPEDFSAPLPPDSLEETRLEPAGPVRDVVGEPSAPERDEPDGPRDDGLDDADGPVGRHGRVPEVDLGTTSFRAPRPGPAPYLNGHRLDAAPVDEADEAGDLVDVGDPTPPDGTPTDDAQVQRARHSRGSAPEEPTPPARFGHDARFGAGPGPAWPGAPVTGTQPGADTVFASPVEIGEEPITLGTNGHRHNAVAPAPPEEPATGPVTWSEPAAPVNGTHLGEPPVDPRGGGDVAPPWAASDGAGWSPEPGAWSPPRPGPGVNGATVHGAMTGGVAPGPPMQGPGHPPQPPAHPGPPRPTDRDTPDTAPSVRPPSRPADPEATGSWAPDTDDSVAQLSDRERELLARLHEELAQRERAEGADPFGGPPGRPGPRPGPPPPPGPPPGGRTNGHGLPGGQDGGH</sequence>
<feature type="compositionally biased region" description="Gly residues" evidence="1">
    <location>
        <begin position="890"/>
        <end position="904"/>
    </location>
</feature>
<feature type="compositionally biased region" description="Basic and acidic residues" evidence="1">
    <location>
        <begin position="840"/>
        <end position="862"/>
    </location>
</feature>
<dbReference type="RefSeq" id="WP_286050543.1">
    <property type="nucleotide sequence ID" value="NZ_JASVWF010000001.1"/>
</dbReference>
<feature type="region of interest" description="Disordered" evidence="1">
    <location>
        <begin position="463"/>
        <end position="488"/>
    </location>
</feature>
<keyword evidence="3" id="KW-1185">Reference proteome</keyword>
<evidence type="ECO:0008006" key="4">
    <source>
        <dbReference type="Google" id="ProtNLM"/>
    </source>
</evidence>
<feature type="region of interest" description="Disordered" evidence="1">
    <location>
        <begin position="683"/>
        <end position="904"/>
    </location>
</feature>
<name>A0ABT7M1H5_9PSEU</name>
<accession>A0ABT7M1H5</accession>
<evidence type="ECO:0000313" key="2">
    <source>
        <dbReference type="EMBL" id="MDL5154507.1"/>
    </source>
</evidence>
<dbReference type="Proteomes" id="UP001231924">
    <property type="component" value="Unassembled WGS sequence"/>
</dbReference>